<evidence type="ECO:0000313" key="1">
    <source>
        <dbReference type="EMBL" id="EFY07789.1"/>
    </source>
</evidence>
<dbReference type="HOGENOM" id="CLU_153124_0_0_6"/>
<reference evidence="1 2" key="1">
    <citation type="submission" date="2011-01" db="EMBL/GenBank/DDBJ databases">
        <authorList>
            <person name="Weinstock G."/>
            <person name="Sodergren E."/>
            <person name="Clifton S."/>
            <person name="Fulton L."/>
            <person name="Fulton B."/>
            <person name="Courtney L."/>
            <person name="Fronick C."/>
            <person name="Harrison M."/>
            <person name="Strong C."/>
            <person name="Farmer C."/>
            <person name="Delahaunty K."/>
            <person name="Markovic C."/>
            <person name="Hall O."/>
            <person name="Minx P."/>
            <person name="Tomlinson C."/>
            <person name="Mitreva M."/>
            <person name="Hou S."/>
            <person name="Chen J."/>
            <person name="Wollam A."/>
            <person name="Pepin K.H."/>
            <person name="Johnson M."/>
            <person name="Bhonagiri V."/>
            <person name="Zhang X."/>
            <person name="Suruliraj S."/>
            <person name="Warren W."/>
            <person name="Chinwalla A."/>
            <person name="Mardis E.R."/>
            <person name="Wilson R.K."/>
        </authorList>
    </citation>
    <scope>NUCLEOTIDE SEQUENCE [LARGE SCALE GENOMIC DNA]</scope>
    <source>
        <strain evidence="2">DSM 22608 / JCM 16073 / KCTC 15190 / YIT 12066</strain>
    </source>
</reference>
<dbReference type="EMBL" id="AEVO01000015">
    <property type="protein sequence ID" value="EFY07789.1"/>
    <property type="molecule type" value="Genomic_DNA"/>
</dbReference>
<protein>
    <submittedName>
        <fullName evidence="1">Uncharacterized protein</fullName>
    </submittedName>
</protein>
<keyword evidence="2" id="KW-1185">Reference proteome</keyword>
<proteinExistence type="predicted"/>
<evidence type="ECO:0000313" key="2">
    <source>
        <dbReference type="Proteomes" id="UP000018458"/>
    </source>
</evidence>
<sequence>MRWSKLQKRIYNILDPNINLQIHCITYLNDCWYGPRTRVIPRYFITLNKKIIFDWPKDFPVKLYTSENIRYRYESAVRLISVTLANYLNTPLDKLMLIHDHWKILDIIRAADRRIGSRRWKEIYEKGTPAAKLVIKERIRCKKFNKNEPKVILRG</sequence>
<dbReference type="Pfam" id="PF25753">
    <property type="entry name" value="SF0329"/>
    <property type="match status" value="2"/>
</dbReference>
<organism evidence="1 2">
    <name type="scientific">Succinatimonas hippei (strain DSM 22608 / JCM 16073 / KCTC 15190 / YIT 12066)</name>
    <dbReference type="NCBI Taxonomy" id="762983"/>
    <lineage>
        <taxon>Bacteria</taxon>
        <taxon>Pseudomonadati</taxon>
        <taxon>Pseudomonadota</taxon>
        <taxon>Gammaproteobacteria</taxon>
        <taxon>Aeromonadales</taxon>
        <taxon>Succinivibrionaceae</taxon>
        <taxon>Succinatimonas</taxon>
    </lineage>
</organism>
<dbReference type="STRING" id="762983.HMPREF9444_00372"/>
<name>E8LI57_SUCHY</name>
<dbReference type="RefSeq" id="WP_009142595.1">
    <property type="nucleotide sequence ID" value="NZ_GL830953.1"/>
</dbReference>
<dbReference type="AlphaFoldDB" id="E8LI57"/>
<comment type="caution">
    <text evidence="1">The sequence shown here is derived from an EMBL/GenBank/DDBJ whole genome shotgun (WGS) entry which is preliminary data.</text>
</comment>
<dbReference type="InterPro" id="IPR057955">
    <property type="entry name" value="SF0329-like"/>
</dbReference>
<accession>E8LI57</accession>
<dbReference type="eggNOG" id="ENOG5032GSI">
    <property type="taxonomic scope" value="Bacteria"/>
</dbReference>
<dbReference type="OrthoDB" id="6637580at2"/>
<gene>
    <name evidence="1" type="ORF">HMPREF9444_00372</name>
</gene>
<dbReference type="Proteomes" id="UP000018458">
    <property type="component" value="Unassembled WGS sequence"/>
</dbReference>